<organism evidence="10 11">
    <name type="scientific">Poecilia latipinna</name>
    <name type="common">sailfin molly</name>
    <dbReference type="NCBI Taxonomy" id="48699"/>
    <lineage>
        <taxon>Eukaryota</taxon>
        <taxon>Metazoa</taxon>
        <taxon>Chordata</taxon>
        <taxon>Craniata</taxon>
        <taxon>Vertebrata</taxon>
        <taxon>Euteleostomi</taxon>
        <taxon>Actinopterygii</taxon>
        <taxon>Neopterygii</taxon>
        <taxon>Teleostei</taxon>
        <taxon>Neoteleostei</taxon>
        <taxon>Acanthomorphata</taxon>
        <taxon>Ovalentaria</taxon>
        <taxon>Atherinomorphae</taxon>
        <taxon>Cyprinodontiformes</taxon>
        <taxon>Poeciliidae</taxon>
        <taxon>Poeciliinae</taxon>
        <taxon>Poecilia</taxon>
    </lineage>
</organism>
<evidence type="ECO:0000256" key="3">
    <source>
        <dbReference type="ARBA" id="ARBA00022679"/>
    </source>
</evidence>
<evidence type="ECO:0000256" key="7">
    <source>
        <dbReference type="RuleBase" id="RU362114"/>
    </source>
</evidence>
<dbReference type="InterPro" id="IPR012317">
    <property type="entry name" value="Poly(ADP-ribose)pol_cat_dom"/>
</dbReference>
<name>A0A3B3VZ18_9TELE</name>
<evidence type="ECO:0000313" key="11">
    <source>
        <dbReference type="Proteomes" id="UP000261500"/>
    </source>
</evidence>
<keyword evidence="5" id="KW-0539">Nucleus</keyword>
<reference evidence="10" key="1">
    <citation type="submission" date="2025-08" db="UniProtKB">
        <authorList>
            <consortium name="Ensembl"/>
        </authorList>
    </citation>
    <scope>IDENTIFICATION</scope>
</reference>
<evidence type="ECO:0000256" key="2">
    <source>
        <dbReference type="ARBA" id="ARBA00022676"/>
    </source>
</evidence>
<evidence type="ECO:0000256" key="1">
    <source>
        <dbReference type="ARBA" id="ARBA00004123"/>
    </source>
</evidence>
<dbReference type="GO" id="GO:0005634">
    <property type="term" value="C:nucleus"/>
    <property type="evidence" value="ECO:0007669"/>
    <property type="project" value="UniProtKB-SubCell"/>
</dbReference>
<evidence type="ECO:0000256" key="5">
    <source>
        <dbReference type="ARBA" id="ARBA00023242"/>
    </source>
</evidence>
<dbReference type="CDD" id="cd01439">
    <property type="entry name" value="TCCD_inducible_PARP_like"/>
    <property type="match status" value="1"/>
</dbReference>
<dbReference type="EC" id="2.4.2.-" evidence="7"/>
<feature type="domain" description="Macro" evidence="9">
    <location>
        <begin position="51"/>
        <end position="214"/>
    </location>
</feature>
<evidence type="ECO:0000259" key="9">
    <source>
        <dbReference type="PROSITE" id="PS51154"/>
    </source>
</evidence>
<dbReference type="PANTHER" id="PTHR14453">
    <property type="entry name" value="PARP/ZINC FINGER CCCH TYPE DOMAIN CONTAINING PROTEIN"/>
    <property type="match status" value="1"/>
</dbReference>
<dbReference type="SUPFAM" id="SSF56399">
    <property type="entry name" value="ADP-ribosylation"/>
    <property type="match status" value="1"/>
</dbReference>
<dbReference type="InterPro" id="IPR052056">
    <property type="entry name" value="Mono-ARTD/PARP"/>
</dbReference>
<dbReference type="PANTHER" id="PTHR14453:SF106">
    <property type="entry name" value="POLY [ADP-RIBOSE] POLYMERASE"/>
    <property type="match status" value="1"/>
</dbReference>
<evidence type="ECO:0000256" key="4">
    <source>
        <dbReference type="ARBA" id="ARBA00023027"/>
    </source>
</evidence>
<evidence type="ECO:0000259" key="8">
    <source>
        <dbReference type="PROSITE" id="PS51059"/>
    </source>
</evidence>
<keyword evidence="4 7" id="KW-0520">NAD</keyword>
<dbReference type="InterPro" id="IPR002589">
    <property type="entry name" value="Macro_dom"/>
</dbReference>
<dbReference type="GeneTree" id="ENSGT00940000165390"/>
<dbReference type="SUPFAM" id="SSF52949">
    <property type="entry name" value="Macro domain-like"/>
    <property type="match status" value="1"/>
</dbReference>
<accession>A0A3B3VZ18</accession>
<dbReference type="PROSITE" id="PS51154">
    <property type="entry name" value="MACRO"/>
    <property type="match status" value="1"/>
</dbReference>
<keyword evidence="3 7" id="KW-0808">Transferase</keyword>
<dbReference type="Pfam" id="PF01661">
    <property type="entry name" value="Macro"/>
    <property type="match status" value="1"/>
</dbReference>
<evidence type="ECO:0000313" key="10">
    <source>
        <dbReference type="Ensembl" id="ENSPLAP00000031045.1"/>
    </source>
</evidence>
<dbReference type="Proteomes" id="UP000261500">
    <property type="component" value="Unplaced"/>
</dbReference>
<reference evidence="10" key="2">
    <citation type="submission" date="2025-09" db="UniProtKB">
        <authorList>
            <consortium name="Ensembl"/>
        </authorList>
    </citation>
    <scope>IDENTIFICATION</scope>
</reference>
<protein>
    <recommendedName>
        <fullName evidence="7">Poly [ADP-ribose] polymerase</fullName>
        <shortName evidence="7">PARP</shortName>
        <ecNumber evidence="7">2.4.2.-</ecNumber>
    </recommendedName>
</protein>
<proteinExistence type="inferred from homology"/>
<keyword evidence="11" id="KW-1185">Reference proteome</keyword>
<dbReference type="Gene3D" id="3.40.220.10">
    <property type="entry name" value="Leucine Aminopeptidase, subunit E, domain 1"/>
    <property type="match status" value="1"/>
</dbReference>
<comment type="similarity">
    <text evidence="6">Belongs to the ARTD/PARP family.</text>
</comment>
<dbReference type="Pfam" id="PF00644">
    <property type="entry name" value="PARP"/>
    <property type="match status" value="1"/>
</dbReference>
<comment type="subcellular location">
    <subcellularLocation>
        <location evidence="1">Nucleus</location>
    </subcellularLocation>
</comment>
<dbReference type="GO" id="GO:0010629">
    <property type="term" value="P:negative regulation of gene expression"/>
    <property type="evidence" value="ECO:0007669"/>
    <property type="project" value="TreeGrafter"/>
</dbReference>
<dbReference type="PROSITE" id="PS51059">
    <property type="entry name" value="PARP_CATALYTIC"/>
    <property type="match status" value="1"/>
</dbReference>
<dbReference type="GO" id="GO:1990404">
    <property type="term" value="F:NAD+-protein mono-ADP-ribosyltransferase activity"/>
    <property type="evidence" value="ECO:0007669"/>
    <property type="project" value="TreeGrafter"/>
</dbReference>
<dbReference type="GO" id="GO:0003950">
    <property type="term" value="F:NAD+ poly-ADP-ribosyltransferase activity"/>
    <property type="evidence" value="ECO:0007669"/>
    <property type="project" value="UniProtKB-UniRule"/>
</dbReference>
<dbReference type="GO" id="GO:0003714">
    <property type="term" value="F:transcription corepressor activity"/>
    <property type="evidence" value="ECO:0007669"/>
    <property type="project" value="TreeGrafter"/>
</dbReference>
<evidence type="ECO:0000256" key="6">
    <source>
        <dbReference type="ARBA" id="ARBA00024347"/>
    </source>
</evidence>
<dbReference type="AlphaFoldDB" id="A0A3B3VZ18"/>
<keyword evidence="2 7" id="KW-0328">Glycosyltransferase</keyword>
<dbReference type="Gene3D" id="3.90.228.10">
    <property type="match status" value="1"/>
</dbReference>
<feature type="domain" description="PARP catalytic" evidence="8">
    <location>
        <begin position="180"/>
        <end position="375"/>
    </location>
</feature>
<dbReference type="InterPro" id="IPR043472">
    <property type="entry name" value="Macro_dom-like"/>
</dbReference>
<dbReference type="FunFam" id="3.90.228.10:FF:000008">
    <property type="entry name" value="Poly [ADP-ribose] polymerase"/>
    <property type="match status" value="1"/>
</dbReference>
<sequence length="375" mass="41060">CETTSAALLQENLLQKLNMWFFQCFTREFSGQTGNVQRGGSDGNCPVLSPSLGVYRMQMGQLALEVSSGDITKETCDVIVNSSNQNFNLQAGVSKAILDNAGPTVLLECAQIVNSPGYMPRSMILTSGGQLPSSNIIHIVGQNDATKIKEMVQGVLKVCEENKFRSVAFPALGTGLSPDNPLPQHWDDMKGSILKRVPLTAGTQEYNGVLADVTKNGLSLNITQIERIQNTTLWQSYQLLKKQMEVKNKHTNNERLLYHGTGANSIDLINSKGFNRSYAGMHGAMYGKGSYFAVDPAYSAGNYAQPDNKGHKRMYQARVLVGDYTPGRSNMIAPPAKSGNAADLYDSVTDRSNNPSMFIVFNDIQAYPEYLITFT</sequence>
<dbReference type="GO" id="GO:0070212">
    <property type="term" value="P:protein poly-ADP-ribosylation"/>
    <property type="evidence" value="ECO:0007669"/>
    <property type="project" value="TreeGrafter"/>
</dbReference>
<dbReference type="SMART" id="SM00506">
    <property type="entry name" value="A1pp"/>
    <property type="match status" value="1"/>
</dbReference>
<dbReference type="Ensembl" id="ENSPLAT00000027554.1">
    <property type="protein sequence ID" value="ENSPLAP00000031045.1"/>
    <property type="gene ID" value="ENSPLAG00000022742.1"/>
</dbReference>
<dbReference type="GO" id="GO:0005737">
    <property type="term" value="C:cytoplasm"/>
    <property type="evidence" value="ECO:0007669"/>
    <property type="project" value="TreeGrafter"/>
</dbReference>